<dbReference type="WBParaSite" id="TASK_0000817301-mRNA-1">
    <property type="protein sequence ID" value="TASK_0000817301-mRNA-1"/>
    <property type="gene ID" value="TASK_0000817301"/>
</dbReference>
<dbReference type="PANTHER" id="PTHR11913">
    <property type="entry name" value="COFILIN-RELATED"/>
    <property type="match status" value="1"/>
</dbReference>
<feature type="domain" description="ADF-H" evidence="3">
    <location>
        <begin position="2"/>
        <end position="118"/>
    </location>
</feature>
<dbReference type="AlphaFoldDB" id="A0A0R3WBY1"/>
<dbReference type="CDD" id="cd11286">
    <property type="entry name" value="ADF_cofilin_like"/>
    <property type="match status" value="2"/>
</dbReference>
<dbReference type="GO" id="GO:0030042">
    <property type="term" value="P:actin filament depolymerization"/>
    <property type="evidence" value="ECO:0007669"/>
    <property type="project" value="InterPro"/>
</dbReference>
<proteinExistence type="inferred from homology"/>
<dbReference type="GO" id="GO:0003779">
    <property type="term" value="F:actin binding"/>
    <property type="evidence" value="ECO:0007669"/>
    <property type="project" value="UniProtKB-KW"/>
</dbReference>
<accession>A0A0R3WBY1</accession>
<organism evidence="6">
    <name type="scientific">Taenia asiatica</name>
    <name type="common">Asian tapeworm</name>
    <dbReference type="NCBI Taxonomy" id="60517"/>
    <lineage>
        <taxon>Eukaryota</taxon>
        <taxon>Metazoa</taxon>
        <taxon>Spiralia</taxon>
        <taxon>Lophotrochozoa</taxon>
        <taxon>Platyhelminthes</taxon>
        <taxon>Cestoda</taxon>
        <taxon>Eucestoda</taxon>
        <taxon>Cyclophyllidea</taxon>
        <taxon>Taeniidae</taxon>
        <taxon>Taenia</taxon>
    </lineage>
</organism>
<evidence type="ECO:0000259" key="3">
    <source>
        <dbReference type="PROSITE" id="PS51263"/>
    </source>
</evidence>
<comment type="similarity">
    <text evidence="1">Belongs to the actin-binding proteins ADF family.</text>
</comment>
<evidence type="ECO:0000313" key="6">
    <source>
        <dbReference type="WBParaSite" id="TASK_0000817301-mRNA-1"/>
    </source>
</evidence>
<protein>
    <submittedName>
        <fullName evidence="6">ADF-H domain-containing protein</fullName>
    </submittedName>
</protein>
<evidence type="ECO:0000256" key="2">
    <source>
        <dbReference type="ARBA" id="ARBA00023203"/>
    </source>
</evidence>
<dbReference type="PRINTS" id="PR00006">
    <property type="entry name" value="COFILIN"/>
</dbReference>
<keyword evidence="2" id="KW-0009">Actin-binding</keyword>
<reference evidence="6" key="1">
    <citation type="submission" date="2017-02" db="UniProtKB">
        <authorList>
            <consortium name="WormBaseParasite"/>
        </authorList>
    </citation>
    <scope>IDENTIFICATION</scope>
</reference>
<evidence type="ECO:0000256" key="1">
    <source>
        <dbReference type="ARBA" id="ARBA00006844"/>
    </source>
</evidence>
<name>A0A0R3WBY1_TAEAS</name>
<dbReference type="Proteomes" id="UP000282613">
    <property type="component" value="Unassembled WGS sequence"/>
</dbReference>
<dbReference type="GO" id="GO:0015629">
    <property type="term" value="C:actin cytoskeleton"/>
    <property type="evidence" value="ECO:0007669"/>
    <property type="project" value="InterPro"/>
</dbReference>
<dbReference type="STRING" id="60517.A0A0R3WBY1"/>
<dbReference type="PROSITE" id="PS51263">
    <property type="entry name" value="ADF_H"/>
    <property type="match status" value="2"/>
</dbReference>
<sequence length="252" mass="28933">MASGVRCSDECLAKYNELKLKKNCRYILYKIADQKEIIVDKIGERRCTFEDFKEDLESLGGCARYAVLDFEPDNTKSDLLLVSWIPDTASVRERMLYASSTDALKSQLTGFKSFVQTSGVKCSDDCLAKYNELKLKKTCRYILYKIEDQKEIVIDQIGDRNSTFDQFKAELENLEKSARYAVLDFESDNNKSHLLFISWIPDNASVRERMLYASSVDALKSQLTGFKSYLQLNEKSDLTRENFMDSLPGSRN</sequence>
<evidence type="ECO:0000313" key="4">
    <source>
        <dbReference type="EMBL" id="VDK39692.1"/>
    </source>
</evidence>
<dbReference type="SUPFAM" id="SSF55753">
    <property type="entry name" value="Actin depolymerizing proteins"/>
    <property type="match status" value="2"/>
</dbReference>
<dbReference type="OrthoDB" id="10249245at2759"/>
<dbReference type="InterPro" id="IPR029006">
    <property type="entry name" value="ADF-H/Gelsolin-like_dom_sf"/>
</dbReference>
<dbReference type="InterPro" id="IPR002108">
    <property type="entry name" value="ADF-H"/>
</dbReference>
<evidence type="ECO:0000313" key="5">
    <source>
        <dbReference type="Proteomes" id="UP000282613"/>
    </source>
</evidence>
<feature type="domain" description="ADF-H" evidence="3">
    <location>
        <begin position="117"/>
        <end position="248"/>
    </location>
</feature>
<dbReference type="EMBL" id="UYRS01018741">
    <property type="protein sequence ID" value="VDK39692.1"/>
    <property type="molecule type" value="Genomic_DNA"/>
</dbReference>
<dbReference type="Pfam" id="PF00241">
    <property type="entry name" value="Cofilin_ADF"/>
    <property type="match status" value="2"/>
</dbReference>
<gene>
    <name evidence="4" type="ORF">TASK_LOCUS8174</name>
</gene>
<keyword evidence="5" id="KW-1185">Reference proteome</keyword>
<dbReference type="InterPro" id="IPR017904">
    <property type="entry name" value="ADF/Cofilin"/>
</dbReference>
<dbReference type="SMART" id="SM00102">
    <property type="entry name" value="ADF"/>
    <property type="match status" value="2"/>
</dbReference>
<dbReference type="Gene3D" id="3.40.20.10">
    <property type="entry name" value="Severin"/>
    <property type="match status" value="2"/>
</dbReference>
<reference evidence="4 5" key="2">
    <citation type="submission" date="2018-11" db="EMBL/GenBank/DDBJ databases">
        <authorList>
            <consortium name="Pathogen Informatics"/>
        </authorList>
    </citation>
    <scope>NUCLEOTIDE SEQUENCE [LARGE SCALE GENOMIC DNA]</scope>
</reference>